<evidence type="ECO:0000313" key="1">
    <source>
        <dbReference type="EMBL" id="ATC84224.1"/>
    </source>
</evidence>
<evidence type="ECO:0000313" key="2">
    <source>
        <dbReference type="Proteomes" id="UP000217277"/>
    </source>
</evidence>
<dbReference type="Proteomes" id="UP000217277">
    <property type="component" value="Chromosome II"/>
</dbReference>
<gene>
    <name evidence="1" type="ORF">PAGA_b0286</name>
</gene>
<sequence length="46" mass="5066">MVITSIATVQAQCITYLLIDLDFAREVEQSVGHLFIAQICVNTLLA</sequence>
<name>A0ACA8E1T9_9GAMM</name>
<accession>A0ACA8E1T9</accession>
<reference evidence="1" key="1">
    <citation type="submission" date="2015-03" db="EMBL/GenBank/DDBJ databases">
        <authorList>
            <person name="Xie B.-B."/>
            <person name="Rong J.-C."/>
            <person name="Qin Q.-L."/>
            <person name="Zhang Y.-Z."/>
        </authorList>
    </citation>
    <scope>NUCLEOTIDE SEQUENCE</scope>
    <source>
        <strain evidence="1">DSM 14585</strain>
    </source>
</reference>
<protein>
    <submittedName>
        <fullName evidence="1">Uncharacterized protein</fullName>
    </submittedName>
</protein>
<dbReference type="EMBL" id="CP011012">
    <property type="protein sequence ID" value="ATC84224.1"/>
    <property type="molecule type" value="Genomic_DNA"/>
</dbReference>
<organism evidence="1 2">
    <name type="scientific">Pseudoalteromonas agarivorans DSM 14585</name>
    <dbReference type="NCBI Taxonomy" id="1312369"/>
    <lineage>
        <taxon>Bacteria</taxon>
        <taxon>Pseudomonadati</taxon>
        <taxon>Pseudomonadota</taxon>
        <taxon>Gammaproteobacteria</taxon>
        <taxon>Alteromonadales</taxon>
        <taxon>Pseudoalteromonadaceae</taxon>
        <taxon>Pseudoalteromonas</taxon>
    </lineage>
</organism>
<keyword evidence="2" id="KW-1185">Reference proteome</keyword>
<proteinExistence type="predicted"/>